<feature type="region of interest" description="Disordered" evidence="1">
    <location>
        <begin position="202"/>
        <end position="221"/>
    </location>
</feature>
<sequence length="221" mass="23264">MLCDSGIGLSPFVILHLHLHHGTEFTMPALRSRTRTAAIAVPLALAGLMATTSGAQAAPVKTYFDCRVGTVTGLAYSTYVDGVAPAHVRPGATFDVTLDPAPITPNPAYNKEVKNVALQFKLPAGAKVLSYEVADRLAAGTPELQIDGTKAVLRAAGPYVANAPFDLPKITIKLKAPTTRGTLETPFGGTSHDDPGFTWTFISPNWTARPSSPAGPTSRSR</sequence>
<dbReference type="EMBL" id="L37334">
    <property type="protein sequence ID" value="AAA99938.1"/>
    <property type="molecule type" value="Genomic_DNA"/>
</dbReference>
<evidence type="ECO:0000256" key="1">
    <source>
        <dbReference type="SAM" id="MobiDB-lite"/>
    </source>
</evidence>
<dbReference type="AlphaFoldDB" id="Q56172"/>
<organism evidence="2">
    <name type="scientific">Streptomyces violaceoruber</name>
    <dbReference type="NCBI Taxonomy" id="1935"/>
    <lineage>
        <taxon>Bacteria</taxon>
        <taxon>Bacillati</taxon>
        <taxon>Actinomycetota</taxon>
        <taxon>Actinomycetes</taxon>
        <taxon>Kitasatosporales</taxon>
        <taxon>Streptomycetaceae</taxon>
        <taxon>Streptomyces</taxon>
        <taxon>Streptomyces violaceoruber group</taxon>
    </lineage>
</organism>
<proteinExistence type="predicted"/>
<reference evidence="2" key="1">
    <citation type="journal article" date="1995" name="Mol. Gen. Genet.">
        <title>Identification of Streptomyces violaceoruber Tu22 genes involved in the biosynthesis of granaticin.</title>
        <authorList>
            <person name="Bechthold A."/>
            <person name="Sohng J.K."/>
            <person name="Smith T.M."/>
            <person name="Chu X."/>
            <person name="Floss H.G."/>
        </authorList>
    </citation>
    <scope>NUCLEOTIDE SEQUENCE</scope>
    <source>
        <strain evidence="2">Tu22</strain>
    </source>
</reference>
<dbReference type="PIR" id="S58685">
    <property type="entry name" value="S58685"/>
</dbReference>
<accession>Q56172</accession>
<evidence type="ECO:0000313" key="2">
    <source>
        <dbReference type="EMBL" id="AAA99938.1"/>
    </source>
</evidence>
<name>Q56172_STRVN</name>
<protein>
    <submittedName>
        <fullName evidence="2">ORF1; putative</fullName>
    </submittedName>
</protein>